<keyword evidence="2 4" id="KW-0560">Oxidoreductase</keyword>
<feature type="domain" description="D-isomer specific 2-hydroxyacid dehydrogenase NAD-binding" evidence="6">
    <location>
        <begin position="123"/>
        <end position="294"/>
    </location>
</feature>
<evidence type="ECO:0000256" key="1">
    <source>
        <dbReference type="ARBA" id="ARBA00005854"/>
    </source>
</evidence>
<keyword evidence="3" id="KW-0520">NAD</keyword>
<protein>
    <submittedName>
        <fullName evidence="7">Phosphoglycerate dehydrogenase</fullName>
    </submittedName>
</protein>
<reference evidence="7 8" key="1">
    <citation type="submission" date="2024-10" db="EMBL/GenBank/DDBJ databases">
        <authorList>
            <person name="Yibar A."/>
            <person name="Saticioglu I.B."/>
            <person name="Duman M."/>
            <person name="Ajmi N."/>
            <person name="Gurler F."/>
            <person name="Ay H."/>
            <person name="Onuk E."/>
            <person name="Guler S."/>
            <person name="Romalde J.L."/>
        </authorList>
    </citation>
    <scope>NUCLEOTIDE SEQUENCE [LARGE SCALE GENOMIC DNA]</scope>
    <source>
        <strain evidence="7 8">1-TCBS-B</strain>
    </source>
</reference>
<dbReference type="PANTHER" id="PTHR43761:SF1">
    <property type="entry name" value="D-ISOMER SPECIFIC 2-HYDROXYACID DEHYDROGENASE CATALYTIC DOMAIN-CONTAINING PROTEIN-RELATED"/>
    <property type="match status" value="1"/>
</dbReference>
<evidence type="ECO:0000259" key="5">
    <source>
        <dbReference type="Pfam" id="PF00389"/>
    </source>
</evidence>
<gene>
    <name evidence="7" type="ORF">ACGRH2_04035</name>
</gene>
<keyword evidence="8" id="KW-1185">Reference proteome</keyword>
<dbReference type="SUPFAM" id="SSF51735">
    <property type="entry name" value="NAD(P)-binding Rossmann-fold domains"/>
    <property type="match status" value="1"/>
</dbReference>
<organism evidence="7 8">
    <name type="scientific">Vibrio barjaei</name>
    <dbReference type="NCBI Taxonomy" id="1676683"/>
    <lineage>
        <taxon>Bacteria</taxon>
        <taxon>Pseudomonadati</taxon>
        <taxon>Pseudomonadota</taxon>
        <taxon>Gammaproteobacteria</taxon>
        <taxon>Vibrionales</taxon>
        <taxon>Vibrionaceae</taxon>
        <taxon>Vibrio</taxon>
    </lineage>
</organism>
<dbReference type="InterPro" id="IPR050418">
    <property type="entry name" value="D-iso_2-hydroxyacid_DH_PdxB"/>
</dbReference>
<evidence type="ECO:0000256" key="3">
    <source>
        <dbReference type="ARBA" id="ARBA00023027"/>
    </source>
</evidence>
<sequence length="319" mass="35175">MRIQDSTVINDLTIGITTVAFSKDEELVNTINNQGFKNVLINQPQRRFTQDELIAFLAKCDVAIVGLDKINDEVLSRVPKLKAISKYGVGLDNIDFEACRRHNVRVLHTQGVNKRSVSELALGCMLSLSRRIYVTSNELKAGDWNKQGGMQVTGKKVGIIGVGHIGKDIIELLKPFGCEILVNDIIDQQSYYEENGLIEATKEEIFKNADIISIHTPLTEDLKYFINKDSLSLMKKRAIVINTARGGLINQDDLKWALKNNIIAGAAIDAYEVEPPTDSDLISLPNLITTPHIGGNANEAVQAMGLAAIDNIVAYCQKD</sequence>
<comment type="caution">
    <text evidence="7">The sequence shown here is derived from an EMBL/GenBank/DDBJ whole genome shotgun (WGS) entry which is preliminary data.</text>
</comment>
<dbReference type="CDD" id="cd12172">
    <property type="entry name" value="PGDH_like_2"/>
    <property type="match status" value="1"/>
</dbReference>
<dbReference type="Proteomes" id="UP001607125">
    <property type="component" value="Unassembled WGS sequence"/>
</dbReference>
<evidence type="ECO:0000259" key="6">
    <source>
        <dbReference type="Pfam" id="PF02826"/>
    </source>
</evidence>
<comment type="similarity">
    <text evidence="1 4">Belongs to the D-isomer specific 2-hydroxyacid dehydrogenase family.</text>
</comment>
<name>A0ABW7IDE0_9VIBR</name>
<dbReference type="InterPro" id="IPR036291">
    <property type="entry name" value="NAD(P)-bd_dom_sf"/>
</dbReference>
<evidence type="ECO:0000256" key="2">
    <source>
        <dbReference type="ARBA" id="ARBA00023002"/>
    </source>
</evidence>
<dbReference type="EMBL" id="JBIHSF010000005">
    <property type="protein sequence ID" value="MFH0259615.1"/>
    <property type="molecule type" value="Genomic_DNA"/>
</dbReference>
<evidence type="ECO:0000313" key="7">
    <source>
        <dbReference type="EMBL" id="MFH0259615.1"/>
    </source>
</evidence>
<proteinExistence type="inferred from homology"/>
<feature type="domain" description="D-isomer specific 2-hydroxyacid dehydrogenase catalytic" evidence="5">
    <location>
        <begin position="24"/>
        <end position="318"/>
    </location>
</feature>
<dbReference type="PANTHER" id="PTHR43761">
    <property type="entry name" value="D-ISOMER SPECIFIC 2-HYDROXYACID DEHYDROGENASE FAMILY PROTEIN (AFU_ORTHOLOGUE AFUA_1G13630)"/>
    <property type="match status" value="1"/>
</dbReference>
<dbReference type="Pfam" id="PF00389">
    <property type="entry name" value="2-Hacid_dh"/>
    <property type="match status" value="1"/>
</dbReference>
<accession>A0ABW7IDE0</accession>
<dbReference type="Gene3D" id="3.40.50.720">
    <property type="entry name" value="NAD(P)-binding Rossmann-like Domain"/>
    <property type="match status" value="2"/>
</dbReference>
<evidence type="ECO:0000256" key="4">
    <source>
        <dbReference type="RuleBase" id="RU003719"/>
    </source>
</evidence>
<dbReference type="SUPFAM" id="SSF52283">
    <property type="entry name" value="Formate/glycerate dehydrogenase catalytic domain-like"/>
    <property type="match status" value="1"/>
</dbReference>
<dbReference type="Pfam" id="PF02826">
    <property type="entry name" value="2-Hacid_dh_C"/>
    <property type="match status" value="1"/>
</dbReference>
<evidence type="ECO:0000313" key="8">
    <source>
        <dbReference type="Proteomes" id="UP001607125"/>
    </source>
</evidence>
<dbReference type="InterPro" id="IPR006139">
    <property type="entry name" value="D-isomer_2_OHA_DH_cat_dom"/>
</dbReference>
<dbReference type="InterPro" id="IPR006140">
    <property type="entry name" value="D-isomer_DH_NAD-bd"/>
</dbReference>